<dbReference type="GO" id="GO:0005524">
    <property type="term" value="F:ATP binding"/>
    <property type="evidence" value="ECO:0007669"/>
    <property type="project" value="InterPro"/>
</dbReference>
<dbReference type="GO" id="GO:0016301">
    <property type="term" value="F:kinase activity"/>
    <property type="evidence" value="ECO:0007669"/>
    <property type="project" value="InterPro"/>
</dbReference>
<gene>
    <name evidence="2" type="ORF">IAD50_08545</name>
</gene>
<evidence type="ECO:0000313" key="2">
    <source>
        <dbReference type="EMBL" id="HIU30327.1"/>
    </source>
</evidence>
<dbReference type="AlphaFoldDB" id="A0A9D1I9T3"/>
<dbReference type="Proteomes" id="UP000824089">
    <property type="component" value="Unassembled WGS sequence"/>
</dbReference>
<reference evidence="2" key="1">
    <citation type="submission" date="2020-10" db="EMBL/GenBank/DDBJ databases">
        <authorList>
            <person name="Gilroy R."/>
        </authorList>
    </citation>
    <scope>NUCLEOTIDE SEQUENCE</scope>
    <source>
        <strain evidence="2">CHK195-4489</strain>
    </source>
</reference>
<comment type="caution">
    <text evidence="2">The sequence shown here is derived from an EMBL/GenBank/DDBJ whole genome shotgun (WGS) entry which is preliminary data.</text>
</comment>
<reference evidence="2" key="2">
    <citation type="journal article" date="2021" name="PeerJ">
        <title>Extensive microbial diversity within the chicken gut microbiome revealed by metagenomics and culture.</title>
        <authorList>
            <person name="Gilroy R."/>
            <person name="Ravi A."/>
            <person name="Getino M."/>
            <person name="Pursley I."/>
            <person name="Horton D.L."/>
            <person name="Alikhan N.F."/>
            <person name="Baker D."/>
            <person name="Gharbi K."/>
            <person name="Hall N."/>
            <person name="Watson M."/>
            <person name="Adriaenssens E.M."/>
            <person name="Foster-Nyarko E."/>
            <person name="Jarju S."/>
            <person name="Secka A."/>
            <person name="Antonio M."/>
            <person name="Oren A."/>
            <person name="Chaudhuri R.R."/>
            <person name="La Ragione R."/>
            <person name="Hildebrand F."/>
            <person name="Pallen M.J."/>
        </authorList>
    </citation>
    <scope>NUCLEOTIDE SEQUENCE</scope>
    <source>
        <strain evidence="2">CHK195-4489</strain>
    </source>
</reference>
<sequence>MIYDYKNINRYIEDGRFGELIRISEEKIRLQFETLLKLIRVKDESASESLTDLLMVTGPSSSGKTTTANLLAKYLSEDGYNCTVISLDDYYYDIETTHRIQIEKGLVPKGSTEFDYETIEAIDVQYFRRQMKDYTEGRSIRLPKFDFTVGKRSDSGRVVESTNKDMIIVEGIHAFHPVLTEGLNFSTSLKIYICPFDSYVSEYEGKAYLVEPHQIRFMRRAIRDGAHRASPLGKTIDMWSGVRRGEKNYMEPLIPYTDVFFNSSHEYEIAYLKKKITEMAESCTEEDQKRLKEIIPPEALRPFLGKDAFEIPQDSLFAEFYV</sequence>
<dbReference type="EMBL" id="DVMM01000189">
    <property type="protein sequence ID" value="HIU30327.1"/>
    <property type="molecule type" value="Genomic_DNA"/>
</dbReference>
<dbReference type="InterPro" id="IPR006083">
    <property type="entry name" value="PRK/URK"/>
</dbReference>
<organism evidence="2 3">
    <name type="scientific">Candidatus Egerieisoma faecipullorum</name>
    <dbReference type="NCBI Taxonomy" id="2840963"/>
    <lineage>
        <taxon>Bacteria</taxon>
        <taxon>Bacillati</taxon>
        <taxon>Bacillota</taxon>
        <taxon>Clostridia</taxon>
        <taxon>Eubacteriales</taxon>
        <taxon>Clostridiaceae</taxon>
        <taxon>Clostridiaceae incertae sedis</taxon>
        <taxon>Candidatus Egerieisoma</taxon>
    </lineage>
</organism>
<evidence type="ECO:0000259" key="1">
    <source>
        <dbReference type="Pfam" id="PF00485"/>
    </source>
</evidence>
<dbReference type="PANTHER" id="PTHR10285">
    <property type="entry name" value="URIDINE KINASE"/>
    <property type="match status" value="1"/>
</dbReference>
<proteinExistence type="predicted"/>
<name>A0A9D1I9T3_9CLOT</name>
<evidence type="ECO:0000313" key="3">
    <source>
        <dbReference type="Proteomes" id="UP000824089"/>
    </source>
</evidence>
<protein>
    <recommendedName>
        <fullName evidence="1">Phosphoribulokinase/uridine kinase domain-containing protein</fullName>
    </recommendedName>
</protein>
<feature type="domain" description="Phosphoribulokinase/uridine kinase" evidence="1">
    <location>
        <begin position="55"/>
        <end position="267"/>
    </location>
</feature>
<dbReference type="SUPFAM" id="SSF52540">
    <property type="entry name" value="P-loop containing nucleoside triphosphate hydrolases"/>
    <property type="match status" value="1"/>
</dbReference>
<dbReference type="InterPro" id="IPR027417">
    <property type="entry name" value="P-loop_NTPase"/>
</dbReference>
<dbReference type="Gene3D" id="3.40.50.300">
    <property type="entry name" value="P-loop containing nucleotide triphosphate hydrolases"/>
    <property type="match status" value="1"/>
</dbReference>
<dbReference type="Pfam" id="PF00485">
    <property type="entry name" value="PRK"/>
    <property type="match status" value="1"/>
</dbReference>
<accession>A0A9D1I9T3</accession>